<name>A0A916NYS4_9BACL</name>
<keyword evidence="6" id="KW-1185">Reference proteome</keyword>
<evidence type="ECO:0000256" key="3">
    <source>
        <dbReference type="ARBA" id="ARBA00022801"/>
    </source>
</evidence>
<organism evidence="5 6">
    <name type="scientific">Paenibacillus solanacearum</name>
    <dbReference type="NCBI Taxonomy" id="2048548"/>
    <lineage>
        <taxon>Bacteria</taxon>
        <taxon>Bacillati</taxon>
        <taxon>Bacillota</taxon>
        <taxon>Bacilli</taxon>
        <taxon>Bacillales</taxon>
        <taxon>Paenibacillaceae</taxon>
        <taxon>Paenibacillus</taxon>
    </lineage>
</organism>
<keyword evidence="4" id="KW-0460">Magnesium</keyword>
<dbReference type="Proteomes" id="UP000693672">
    <property type="component" value="Unassembled WGS sequence"/>
</dbReference>
<dbReference type="SFLD" id="SFLDS00003">
    <property type="entry name" value="Haloacid_Dehalogenase"/>
    <property type="match status" value="1"/>
</dbReference>
<protein>
    <submittedName>
        <fullName evidence="5">Pyrimidine 5'-nucleotidase YjjG</fullName>
        <ecNumber evidence="5">3.1.3.5</ecNumber>
    </submittedName>
</protein>
<accession>A0A916NYS4</accession>
<dbReference type="InterPro" id="IPR051400">
    <property type="entry name" value="HAD-like_hydrolase"/>
</dbReference>
<dbReference type="GO" id="GO:0046872">
    <property type="term" value="F:metal ion binding"/>
    <property type="evidence" value="ECO:0007669"/>
    <property type="project" value="UniProtKB-KW"/>
</dbReference>
<dbReference type="EMBL" id="CAJVAS010000049">
    <property type="protein sequence ID" value="CAG7649567.1"/>
    <property type="molecule type" value="Genomic_DNA"/>
</dbReference>
<evidence type="ECO:0000256" key="2">
    <source>
        <dbReference type="ARBA" id="ARBA00022723"/>
    </source>
</evidence>
<evidence type="ECO:0000313" key="5">
    <source>
        <dbReference type="EMBL" id="CAG7649567.1"/>
    </source>
</evidence>
<dbReference type="AlphaFoldDB" id="A0A916NYS4"/>
<proteinExistence type="predicted"/>
<dbReference type="GO" id="GO:0008253">
    <property type="term" value="F:5'-nucleotidase activity"/>
    <property type="evidence" value="ECO:0007669"/>
    <property type="project" value="UniProtKB-EC"/>
</dbReference>
<dbReference type="SFLD" id="SFLDG01129">
    <property type="entry name" value="C1.5:_HAD__Beta-PGM__Phosphata"/>
    <property type="match status" value="1"/>
</dbReference>
<reference evidence="5" key="1">
    <citation type="submission" date="2021-06" db="EMBL/GenBank/DDBJ databases">
        <authorList>
            <person name="Criscuolo A."/>
        </authorList>
    </citation>
    <scope>NUCLEOTIDE SEQUENCE</scope>
    <source>
        <strain evidence="5">CIP111600</strain>
    </source>
</reference>
<dbReference type="PANTHER" id="PTHR46470:SF2">
    <property type="entry name" value="GLYCERALDEHYDE 3-PHOSPHATE PHOSPHATASE"/>
    <property type="match status" value="1"/>
</dbReference>
<keyword evidence="2" id="KW-0479">Metal-binding</keyword>
<evidence type="ECO:0000313" key="6">
    <source>
        <dbReference type="Proteomes" id="UP000693672"/>
    </source>
</evidence>
<evidence type="ECO:0000256" key="1">
    <source>
        <dbReference type="ARBA" id="ARBA00001946"/>
    </source>
</evidence>
<sequence length="231" mass="26299">MSNRKMNAVLFDLDETLMDRRKALDVFINRLIRDYGEAFGLKDRKRIFDIVREADRGGYRAKREVYHDLIRLLRWSGAPSEEQFAGYWRSVYPGCAQPAIGMREVLAFFRHQGIRLGLITNGQSEVQQAKIDILGIRERFDSIIVSEEAGCKKPDAAIFKLALETLGVNPSEAWYVGDHPRNDVYGARQAGLFAVWKQGVHVWDNALSVRPDAVITELTELAPLYLTLNKS</sequence>
<dbReference type="EC" id="3.1.3.5" evidence="5"/>
<dbReference type="Pfam" id="PF00702">
    <property type="entry name" value="Hydrolase"/>
    <property type="match status" value="1"/>
</dbReference>
<dbReference type="RefSeq" id="WP_218095581.1">
    <property type="nucleotide sequence ID" value="NZ_CAJVAS010000049.1"/>
</dbReference>
<dbReference type="NCBIfam" id="TIGR01549">
    <property type="entry name" value="HAD-SF-IA-v1"/>
    <property type="match status" value="1"/>
</dbReference>
<dbReference type="NCBIfam" id="TIGR01509">
    <property type="entry name" value="HAD-SF-IA-v3"/>
    <property type="match status" value="1"/>
</dbReference>
<dbReference type="InterPro" id="IPR006439">
    <property type="entry name" value="HAD-SF_hydro_IA"/>
</dbReference>
<gene>
    <name evidence="5" type="primary">yjjG_2</name>
    <name evidence="5" type="ORF">PAESOLCIP111_05896</name>
</gene>
<keyword evidence="3 5" id="KW-0378">Hydrolase</keyword>
<dbReference type="PANTHER" id="PTHR46470">
    <property type="entry name" value="N-ACYLNEURAMINATE-9-PHOSPHATASE"/>
    <property type="match status" value="1"/>
</dbReference>
<evidence type="ECO:0000256" key="4">
    <source>
        <dbReference type="ARBA" id="ARBA00022842"/>
    </source>
</evidence>
<comment type="cofactor">
    <cofactor evidence="1">
        <name>Mg(2+)</name>
        <dbReference type="ChEBI" id="CHEBI:18420"/>
    </cofactor>
</comment>
<comment type="caution">
    <text evidence="5">The sequence shown here is derived from an EMBL/GenBank/DDBJ whole genome shotgun (WGS) entry which is preliminary data.</text>
</comment>